<evidence type="ECO:0000256" key="4">
    <source>
        <dbReference type="ARBA" id="ARBA00022692"/>
    </source>
</evidence>
<feature type="transmembrane region" description="Helical" evidence="7">
    <location>
        <begin position="64"/>
        <end position="83"/>
    </location>
</feature>
<sequence length="96" mass="10156">MFWNIVGTIIFGAVIGVLARLVLPGKQAMGWVITVVLGIAGALIGYWVWNGLLGKGDTSGIDWIRWGISIAAAAVLTLGYQAISRGMDHSGHARHA</sequence>
<gene>
    <name evidence="8" type="ORF">GCM10023094_21630</name>
</gene>
<comment type="caution">
    <text evidence="8">The sequence shown here is derived from an EMBL/GenBank/DDBJ whole genome shotgun (WGS) entry which is preliminary data.</text>
</comment>
<proteinExistence type="inferred from homology"/>
<evidence type="ECO:0000256" key="6">
    <source>
        <dbReference type="ARBA" id="ARBA00023136"/>
    </source>
</evidence>
<keyword evidence="6 7" id="KW-0472">Membrane</keyword>
<evidence type="ECO:0000256" key="7">
    <source>
        <dbReference type="SAM" id="Phobius"/>
    </source>
</evidence>
<reference evidence="9" key="1">
    <citation type="journal article" date="2019" name="Int. J. Syst. Evol. Microbiol.">
        <title>The Global Catalogue of Microorganisms (GCM) 10K type strain sequencing project: providing services to taxonomists for standard genome sequencing and annotation.</title>
        <authorList>
            <consortium name="The Broad Institute Genomics Platform"/>
            <consortium name="The Broad Institute Genome Sequencing Center for Infectious Disease"/>
            <person name="Wu L."/>
            <person name="Ma J."/>
        </authorList>
    </citation>
    <scope>NUCLEOTIDE SEQUENCE [LARGE SCALE GENOMIC DNA]</scope>
    <source>
        <strain evidence="9">JCM 32206</strain>
    </source>
</reference>
<keyword evidence="5 7" id="KW-1133">Transmembrane helix</keyword>
<keyword evidence="4 7" id="KW-0812">Transmembrane</keyword>
<keyword evidence="9" id="KW-1185">Reference proteome</keyword>
<dbReference type="Proteomes" id="UP001501183">
    <property type="component" value="Unassembled WGS sequence"/>
</dbReference>
<keyword evidence="3" id="KW-1003">Cell membrane</keyword>
<evidence type="ECO:0000313" key="8">
    <source>
        <dbReference type="EMBL" id="GAA4478245.1"/>
    </source>
</evidence>
<protein>
    <submittedName>
        <fullName evidence="8">GlsB/YeaQ/YmgE family stress response membrane protein</fullName>
    </submittedName>
</protein>
<organism evidence="8 9">
    <name type="scientific">Rhodococcus olei</name>
    <dbReference type="NCBI Taxonomy" id="2161675"/>
    <lineage>
        <taxon>Bacteria</taxon>
        <taxon>Bacillati</taxon>
        <taxon>Actinomycetota</taxon>
        <taxon>Actinomycetes</taxon>
        <taxon>Mycobacteriales</taxon>
        <taxon>Nocardiaceae</taxon>
        <taxon>Rhodococcus</taxon>
    </lineage>
</organism>
<evidence type="ECO:0000256" key="1">
    <source>
        <dbReference type="ARBA" id="ARBA00004651"/>
    </source>
</evidence>
<evidence type="ECO:0000313" key="9">
    <source>
        <dbReference type="Proteomes" id="UP001501183"/>
    </source>
</evidence>
<feature type="transmembrane region" description="Helical" evidence="7">
    <location>
        <begin position="30"/>
        <end position="49"/>
    </location>
</feature>
<feature type="transmembrane region" description="Helical" evidence="7">
    <location>
        <begin position="6"/>
        <end position="23"/>
    </location>
</feature>
<evidence type="ECO:0000256" key="2">
    <source>
        <dbReference type="ARBA" id="ARBA00011006"/>
    </source>
</evidence>
<evidence type="ECO:0000256" key="3">
    <source>
        <dbReference type="ARBA" id="ARBA00022475"/>
    </source>
</evidence>
<comment type="similarity">
    <text evidence="2">Belongs to the UPF0410 family.</text>
</comment>
<dbReference type="RefSeq" id="WP_345344589.1">
    <property type="nucleotide sequence ID" value="NZ_BAABFB010000034.1"/>
</dbReference>
<comment type="subcellular location">
    <subcellularLocation>
        <location evidence="1">Cell membrane</location>
        <topology evidence="1">Multi-pass membrane protein</topology>
    </subcellularLocation>
</comment>
<dbReference type="PANTHER" id="PTHR33884:SF3">
    <property type="entry name" value="UPF0410 PROTEIN YMGE"/>
    <property type="match status" value="1"/>
</dbReference>
<dbReference type="PANTHER" id="PTHR33884">
    <property type="entry name" value="UPF0410 PROTEIN YMGE"/>
    <property type="match status" value="1"/>
</dbReference>
<name>A0ABP8P1V5_9NOCA</name>
<evidence type="ECO:0000256" key="5">
    <source>
        <dbReference type="ARBA" id="ARBA00022989"/>
    </source>
</evidence>
<dbReference type="EMBL" id="BAABFB010000034">
    <property type="protein sequence ID" value="GAA4478245.1"/>
    <property type="molecule type" value="Genomic_DNA"/>
</dbReference>
<accession>A0ABP8P1V5</accession>
<dbReference type="InterPro" id="IPR007341">
    <property type="entry name" value="Transgly_assoc"/>
</dbReference>